<keyword evidence="2" id="KW-1185">Reference proteome</keyword>
<protein>
    <recommendedName>
        <fullName evidence="3">RHS repeat-associated protein</fullName>
    </recommendedName>
</protein>
<dbReference type="InterPro" id="IPR036086">
    <property type="entry name" value="ParB/Sulfiredoxin_sf"/>
</dbReference>
<organism evidence="1 2">
    <name type="scientific">Victivallis lenta</name>
    <dbReference type="NCBI Taxonomy" id="2606640"/>
    <lineage>
        <taxon>Bacteria</taxon>
        <taxon>Pseudomonadati</taxon>
        <taxon>Lentisphaerota</taxon>
        <taxon>Lentisphaeria</taxon>
        <taxon>Victivallales</taxon>
        <taxon>Victivallaceae</taxon>
        <taxon>Victivallis</taxon>
    </lineage>
</organism>
<reference evidence="1 2" key="1">
    <citation type="submission" date="2019-08" db="EMBL/GenBank/DDBJ databases">
        <title>In-depth cultivation of the pig gut microbiome towards novel bacterial diversity and tailored functional studies.</title>
        <authorList>
            <person name="Wylensek D."/>
            <person name="Hitch T.C.A."/>
            <person name="Clavel T."/>
        </authorList>
    </citation>
    <scope>NUCLEOTIDE SEQUENCE [LARGE SCALE GENOMIC DNA]</scope>
    <source>
        <strain evidence="1 2">BBE-744-WT-12</strain>
    </source>
</reference>
<dbReference type="Proteomes" id="UP000435649">
    <property type="component" value="Unassembled WGS sequence"/>
</dbReference>
<dbReference type="EMBL" id="VUNS01000062">
    <property type="protein sequence ID" value="MST99806.1"/>
    <property type="molecule type" value="Genomic_DNA"/>
</dbReference>
<gene>
    <name evidence="1" type="ORF">FYJ85_22515</name>
</gene>
<name>A0A844G8W5_9BACT</name>
<proteinExistence type="predicted"/>
<feature type="non-terminal residue" evidence="1">
    <location>
        <position position="1"/>
    </location>
</feature>
<dbReference type="InterPro" id="IPR022385">
    <property type="entry name" value="Rhs_assc_core"/>
</dbReference>
<dbReference type="PANTHER" id="PTHR32305:SF15">
    <property type="entry name" value="PROTEIN RHSA-RELATED"/>
    <property type="match status" value="1"/>
</dbReference>
<evidence type="ECO:0000313" key="1">
    <source>
        <dbReference type="EMBL" id="MST99806.1"/>
    </source>
</evidence>
<dbReference type="InterPro" id="IPR050708">
    <property type="entry name" value="T6SS_VgrG/RHS"/>
</dbReference>
<dbReference type="SUPFAM" id="SSF110849">
    <property type="entry name" value="ParB/Sulfiredoxin"/>
    <property type="match status" value="1"/>
</dbReference>
<dbReference type="PANTHER" id="PTHR32305">
    <property type="match status" value="1"/>
</dbReference>
<evidence type="ECO:0008006" key="3">
    <source>
        <dbReference type="Google" id="ProtNLM"/>
    </source>
</evidence>
<accession>A0A844G8W5</accession>
<dbReference type="AlphaFoldDB" id="A0A844G8W5"/>
<comment type="caution">
    <text evidence="1">The sequence shown here is derived from an EMBL/GenBank/DDBJ whole genome shotgun (WGS) entry which is preliminary data.</text>
</comment>
<dbReference type="RefSeq" id="WP_206213422.1">
    <property type="nucleotide sequence ID" value="NZ_VUNS01000062.1"/>
</dbReference>
<evidence type="ECO:0000313" key="2">
    <source>
        <dbReference type="Proteomes" id="UP000435649"/>
    </source>
</evidence>
<dbReference type="Gene3D" id="2.180.10.10">
    <property type="entry name" value="RHS repeat-associated core"/>
    <property type="match status" value="1"/>
</dbReference>
<dbReference type="NCBIfam" id="TIGR03696">
    <property type="entry name" value="Rhs_assc_core"/>
    <property type="match status" value="1"/>
</dbReference>
<sequence length="328" mass="35553">DYFGFRCYDPDLGRFLTRDPSGYPDGPNNYLYCMNSPVNKIDPLGLESSLWDDIRTTFSSLEGYASVAAGFYQGVGHGAKNIAVGVGEAVVQAGANAVDTVGAAYEIGQRSQAEFIESITGKPQQVQRVEAVGNLGQSVERGTLNTAKYYWDTSANIATAGIYDQVMTATDMAKGDISVEEGSKRVGVGGVFQAGGAALSYLRRGKLGSSQENTTQTAVETTKANNRPTKPGKDIVGTEHSAMRPTQDSIHPDRVVYYEQLIDQGVELKPIQVTTNSDGGISILDGHHRYVASQRKGVPIRTYEESPNGPRGMDNWKDIVYEKFEIDE</sequence>